<dbReference type="EMBL" id="CATQJL010000112">
    <property type="protein sequence ID" value="CAJ0595628.1"/>
    <property type="molecule type" value="Genomic_DNA"/>
</dbReference>
<feature type="signal peptide" evidence="3">
    <location>
        <begin position="1"/>
        <end position="20"/>
    </location>
</feature>
<accession>A0AA36GP50</accession>
<evidence type="ECO:0000313" key="5">
    <source>
        <dbReference type="Proteomes" id="UP001176961"/>
    </source>
</evidence>
<sequence>MLPSSFLIFVTSLTPVYINALTWTYVESIPNEDQSNASKYQAAIKFVNTADNKDQCDKDTIKFNLGYVTNFAKKDTLCQTTKDYELLCRKMDVFGKNTPWIEKTITTFSSKHKEQKLPACVKRLYKQLEIPPWPKPEGETTIALITTEAKQTSITNATTRPSIKKVSASKSKTTKATHDSGDTKFEGTVPEVSEHDSPDALKSSRLPLIDEHAATEHAQSEGTEQPLAIEGGEAGAHVPKKRKQKQKNTILYVIIMIVLVIMHMVLITLLIFTIRCWRQLRRRENLQSNSRSSHNSTLASAVAPPTPATPATGTRPVPSAQPSAPSLDLWATKK</sequence>
<dbReference type="AlphaFoldDB" id="A0AA36GP50"/>
<keyword evidence="2" id="KW-0812">Transmembrane</keyword>
<evidence type="ECO:0000256" key="3">
    <source>
        <dbReference type="SAM" id="SignalP"/>
    </source>
</evidence>
<keyword evidence="3" id="KW-0732">Signal</keyword>
<reference evidence="4" key="1">
    <citation type="submission" date="2023-07" db="EMBL/GenBank/DDBJ databases">
        <authorList>
            <consortium name="CYATHOMIX"/>
        </authorList>
    </citation>
    <scope>NUCLEOTIDE SEQUENCE</scope>
    <source>
        <strain evidence="4">N/A</strain>
    </source>
</reference>
<feature type="compositionally biased region" description="Basic and acidic residues" evidence="1">
    <location>
        <begin position="176"/>
        <end position="185"/>
    </location>
</feature>
<feature type="compositionally biased region" description="Low complexity" evidence="1">
    <location>
        <begin position="297"/>
        <end position="316"/>
    </location>
</feature>
<proteinExistence type="predicted"/>
<comment type="caution">
    <text evidence="4">The sequence shown here is derived from an EMBL/GenBank/DDBJ whole genome shotgun (WGS) entry which is preliminary data.</text>
</comment>
<keyword evidence="5" id="KW-1185">Reference proteome</keyword>
<gene>
    <name evidence="4" type="ORF">CYNAS_LOCUS7611</name>
</gene>
<keyword evidence="2" id="KW-1133">Transmembrane helix</keyword>
<keyword evidence="2" id="KW-0472">Membrane</keyword>
<evidence type="ECO:0000313" key="4">
    <source>
        <dbReference type="EMBL" id="CAJ0595628.1"/>
    </source>
</evidence>
<dbReference type="Proteomes" id="UP001176961">
    <property type="component" value="Unassembled WGS sequence"/>
</dbReference>
<feature type="region of interest" description="Disordered" evidence="1">
    <location>
        <begin position="285"/>
        <end position="334"/>
    </location>
</feature>
<evidence type="ECO:0000256" key="2">
    <source>
        <dbReference type="SAM" id="Phobius"/>
    </source>
</evidence>
<name>A0AA36GP50_CYLNA</name>
<organism evidence="4 5">
    <name type="scientific">Cylicocyclus nassatus</name>
    <name type="common">Nematode worm</name>
    <dbReference type="NCBI Taxonomy" id="53992"/>
    <lineage>
        <taxon>Eukaryota</taxon>
        <taxon>Metazoa</taxon>
        <taxon>Ecdysozoa</taxon>
        <taxon>Nematoda</taxon>
        <taxon>Chromadorea</taxon>
        <taxon>Rhabditida</taxon>
        <taxon>Rhabditina</taxon>
        <taxon>Rhabditomorpha</taxon>
        <taxon>Strongyloidea</taxon>
        <taxon>Strongylidae</taxon>
        <taxon>Cylicocyclus</taxon>
    </lineage>
</organism>
<evidence type="ECO:0000256" key="1">
    <source>
        <dbReference type="SAM" id="MobiDB-lite"/>
    </source>
</evidence>
<feature type="transmembrane region" description="Helical" evidence="2">
    <location>
        <begin position="250"/>
        <end position="274"/>
    </location>
</feature>
<feature type="chain" id="PRO_5041363397" evidence="3">
    <location>
        <begin position="21"/>
        <end position="334"/>
    </location>
</feature>
<feature type="region of interest" description="Disordered" evidence="1">
    <location>
        <begin position="155"/>
        <end position="201"/>
    </location>
</feature>
<protein>
    <submittedName>
        <fullName evidence="4">Uncharacterized protein</fullName>
    </submittedName>
</protein>
<feature type="compositionally biased region" description="Polar residues" evidence="1">
    <location>
        <begin position="286"/>
        <end position="296"/>
    </location>
</feature>